<protein>
    <submittedName>
        <fullName evidence="1">Uncharacterized protein</fullName>
    </submittedName>
</protein>
<evidence type="ECO:0000313" key="2">
    <source>
        <dbReference type="Proteomes" id="UP000300879"/>
    </source>
</evidence>
<dbReference type="Proteomes" id="UP000300879">
    <property type="component" value="Chromosome"/>
</dbReference>
<gene>
    <name evidence="1" type="ORF">E6C60_1704</name>
</gene>
<name>A0A4P8XPU2_9BACL</name>
<reference evidence="1 2" key="1">
    <citation type="submission" date="2019-05" db="EMBL/GenBank/DDBJ databases">
        <authorList>
            <person name="Chen C."/>
        </authorList>
    </citation>
    <scope>NUCLEOTIDE SEQUENCE [LARGE SCALE GENOMIC DNA]</scope>
    <source>
        <strain evidence="1 2">HB172198</strain>
    </source>
</reference>
<dbReference type="KEGG" id="palo:E6C60_1704"/>
<evidence type="ECO:0000313" key="1">
    <source>
        <dbReference type="EMBL" id="QCT02419.1"/>
    </source>
</evidence>
<proteinExistence type="predicted"/>
<dbReference type="AlphaFoldDB" id="A0A4P8XPU2"/>
<accession>A0A4P8XPU2</accession>
<sequence>MELYVFPSSRFKKEASRPHPSAVLFTNIYDEIYRVFQALLSASLNFLKFLLAI</sequence>
<keyword evidence="2" id="KW-1185">Reference proteome</keyword>
<dbReference type="EMBL" id="CP040396">
    <property type="protein sequence ID" value="QCT02419.1"/>
    <property type="molecule type" value="Genomic_DNA"/>
</dbReference>
<organism evidence="1 2">
    <name type="scientific">Paenibacillus algicola</name>
    <dbReference type="NCBI Taxonomy" id="2565926"/>
    <lineage>
        <taxon>Bacteria</taxon>
        <taxon>Bacillati</taxon>
        <taxon>Bacillota</taxon>
        <taxon>Bacilli</taxon>
        <taxon>Bacillales</taxon>
        <taxon>Paenibacillaceae</taxon>
        <taxon>Paenibacillus</taxon>
    </lineage>
</organism>